<organism evidence="2 3">
    <name type="scientific">Paracoccus rhizosphaerae</name>
    <dbReference type="NCBI Taxonomy" id="1133347"/>
    <lineage>
        <taxon>Bacteria</taxon>
        <taxon>Pseudomonadati</taxon>
        <taxon>Pseudomonadota</taxon>
        <taxon>Alphaproteobacteria</taxon>
        <taxon>Rhodobacterales</taxon>
        <taxon>Paracoccaceae</taxon>
        <taxon>Paracoccus</taxon>
    </lineage>
</organism>
<protein>
    <submittedName>
        <fullName evidence="2">Cobalamin biosynthesis protein</fullName>
    </submittedName>
</protein>
<evidence type="ECO:0000313" key="3">
    <source>
        <dbReference type="Proteomes" id="UP001589795"/>
    </source>
</evidence>
<dbReference type="Pfam" id="PF01890">
    <property type="entry name" value="CbiG_C"/>
    <property type="match status" value="1"/>
</dbReference>
<sequence length="109" mass="10725">MRVAGIGCRPGTGPGPIMAALTASGGADALATIPARAAELRPVAAALSLPLRLVSVAGIETPTQSPRIQALYATGSVAEAAAIACGGRLLTPRRSFGPVTIAIAIAEVP</sequence>
<comment type="caution">
    <text evidence="2">The sequence shown here is derived from an EMBL/GenBank/DDBJ whole genome shotgun (WGS) entry which is preliminary data.</text>
</comment>
<evidence type="ECO:0000259" key="1">
    <source>
        <dbReference type="Pfam" id="PF01890"/>
    </source>
</evidence>
<reference evidence="2 3" key="1">
    <citation type="submission" date="2024-09" db="EMBL/GenBank/DDBJ databases">
        <authorList>
            <person name="Sun Q."/>
            <person name="Mori K."/>
        </authorList>
    </citation>
    <scope>NUCLEOTIDE SEQUENCE [LARGE SCALE GENOMIC DNA]</scope>
    <source>
        <strain evidence="2 3">CCM 7904</strain>
    </source>
</reference>
<proteinExistence type="predicted"/>
<accession>A0ABV6CLL1</accession>
<name>A0ABV6CLL1_9RHOB</name>
<dbReference type="SUPFAM" id="SSF159664">
    <property type="entry name" value="CobE/GbiG C-terminal domain-like"/>
    <property type="match status" value="1"/>
</dbReference>
<evidence type="ECO:0000313" key="2">
    <source>
        <dbReference type="EMBL" id="MFC0201642.1"/>
    </source>
</evidence>
<dbReference type="Gene3D" id="3.30.420.180">
    <property type="entry name" value="CobE/GbiG C-terminal domain"/>
    <property type="match status" value="1"/>
</dbReference>
<keyword evidence="3" id="KW-1185">Reference proteome</keyword>
<dbReference type="InterPro" id="IPR002750">
    <property type="entry name" value="CobE/GbiG_C"/>
</dbReference>
<dbReference type="Proteomes" id="UP001589795">
    <property type="component" value="Unassembled WGS sequence"/>
</dbReference>
<feature type="domain" description="CobE/GbiG C-terminal" evidence="1">
    <location>
        <begin position="3"/>
        <end position="104"/>
    </location>
</feature>
<gene>
    <name evidence="2" type="ORF">ACFFIZ_15365</name>
</gene>
<dbReference type="InterPro" id="IPR036518">
    <property type="entry name" value="CobE/GbiG_C_sf"/>
</dbReference>
<dbReference type="RefSeq" id="WP_265506799.1">
    <property type="nucleotide sequence ID" value="NZ_JAOTBE010000018.1"/>
</dbReference>
<dbReference type="EMBL" id="JBHLWQ010000144">
    <property type="protein sequence ID" value="MFC0201642.1"/>
    <property type="molecule type" value="Genomic_DNA"/>
</dbReference>